<dbReference type="EMBL" id="JAHUTJ010075158">
    <property type="protein sequence ID" value="MED6294046.1"/>
    <property type="molecule type" value="Genomic_DNA"/>
</dbReference>
<keyword evidence="2" id="KW-1185">Reference proteome</keyword>
<protein>
    <submittedName>
        <fullName evidence="1">Uncharacterized protein</fullName>
    </submittedName>
</protein>
<evidence type="ECO:0000313" key="1">
    <source>
        <dbReference type="EMBL" id="MED6294046.1"/>
    </source>
</evidence>
<gene>
    <name evidence="1" type="ORF">CHARACLAT_016850</name>
</gene>
<comment type="caution">
    <text evidence="1">The sequence shown here is derived from an EMBL/GenBank/DDBJ whole genome shotgun (WGS) entry which is preliminary data.</text>
</comment>
<reference evidence="1 2" key="1">
    <citation type="submission" date="2021-06" db="EMBL/GenBank/DDBJ databases">
        <authorList>
            <person name="Palmer J.M."/>
        </authorList>
    </citation>
    <scope>NUCLEOTIDE SEQUENCE [LARGE SCALE GENOMIC DNA]</scope>
    <source>
        <strain evidence="1 2">CL_MEX2019</strain>
        <tissue evidence="1">Muscle</tissue>
    </source>
</reference>
<dbReference type="Proteomes" id="UP001352852">
    <property type="component" value="Unassembled WGS sequence"/>
</dbReference>
<evidence type="ECO:0000313" key="2">
    <source>
        <dbReference type="Proteomes" id="UP001352852"/>
    </source>
</evidence>
<sequence>MKHLFSSSIFPYIFNRIICLPCDGNEMSPFLLKVSQSVSQLFSTAYSIVGHGEAGAYLQQSMGERRGTPWTGPTEGSVTYLTTMLCCTDVLHVEVKTSLKTSMTVAMFFFQ</sequence>
<accession>A0ABU7F4Q6</accession>
<proteinExistence type="predicted"/>
<organism evidence="1 2">
    <name type="scientific">Characodon lateralis</name>
    <dbReference type="NCBI Taxonomy" id="208331"/>
    <lineage>
        <taxon>Eukaryota</taxon>
        <taxon>Metazoa</taxon>
        <taxon>Chordata</taxon>
        <taxon>Craniata</taxon>
        <taxon>Vertebrata</taxon>
        <taxon>Euteleostomi</taxon>
        <taxon>Actinopterygii</taxon>
        <taxon>Neopterygii</taxon>
        <taxon>Teleostei</taxon>
        <taxon>Neoteleostei</taxon>
        <taxon>Acanthomorphata</taxon>
        <taxon>Ovalentaria</taxon>
        <taxon>Atherinomorphae</taxon>
        <taxon>Cyprinodontiformes</taxon>
        <taxon>Goodeidae</taxon>
        <taxon>Characodon</taxon>
    </lineage>
</organism>
<name>A0ABU7F4Q6_9TELE</name>